<dbReference type="GO" id="GO:0016788">
    <property type="term" value="F:hydrolase activity, acting on ester bonds"/>
    <property type="evidence" value="ECO:0007669"/>
    <property type="project" value="UniProtKB-ARBA"/>
</dbReference>
<dbReference type="InterPro" id="IPR010037">
    <property type="entry name" value="FkbH_domain"/>
</dbReference>
<dbReference type="EMBL" id="JADIMS010000059">
    <property type="protein sequence ID" value="MBO8450200.1"/>
    <property type="molecule type" value="Genomic_DNA"/>
</dbReference>
<dbReference type="Pfam" id="PF21211">
    <property type="entry name" value="FkbH_N"/>
    <property type="match status" value="1"/>
</dbReference>
<organism evidence="2 3">
    <name type="scientific">Candidatus Avitreponema avistercoris</name>
    <dbReference type="NCBI Taxonomy" id="2840705"/>
    <lineage>
        <taxon>Bacteria</taxon>
        <taxon>Pseudomonadati</taxon>
        <taxon>Spirochaetota</taxon>
        <taxon>Spirochaetia</taxon>
        <taxon>Spirochaetales</taxon>
        <taxon>Candidatus Avitreponema</taxon>
    </lineage>
</organism>
<reference evidence="2" key="2">
    <citation type="journal article" date="2021" name="PeerJ">
        <title>Extensive microbial diversity within the chicken gut microbiome revealed by metagenomics and culture.</title>
        <authorList>
            <person name="Gilroy R."/>
            <person name="Ravi A."/>
            <person name="Getino M."/>
            <person name="Pursley I."/>
            <person name="Horton D.L."/>
            <person name="Alikhan N.F."/>
            <person name="Baker D."/>
            <person name="Gharbi K."/>
            <person name="Hall N."/>
            <person name="Watson M."/>
            <person name="Adriaenssens E.M."/>
            <person name="Foster-Nyarko E."/>
            <person name="Jarju S."/>
            <person name="Secka A."/>
            <person name="Antonio M."/>
            <person name="Oren A."/>
            <person name="Chaudhuri R.R."/>
            <person name="La Ragione R."/>
            <person name="Hildebrand F."/>
            <person name="Pallen M.J."/>
        </authorList>
    </citation>
    <scope>NUCLEOTIDE SEQUENCE</scope>
    <source>
        <strain evidence="2">B3-4054</strain>
    </source>
</reference>
<accession>A0A9D9EP81</accession>
<evidence type="ECO:0000313" key="2">
    <source>
        <dbReference type="EMBL" id="MBO8450200.1"/>
    </source>
</evidence>
<reference evidence="2" key="1">
    <citation type="submission" date="2020-10" db="EMBL/GenBank/DDBJ databases">
        <authorList>
            <person name="Gilroy R."/>
        </authorList>
    </citation>
    <scope>NUCLEOTIDE SEQUENCE</scope>
    <source>
        <strain evidence="2">B3-4054</strain>
    </source>
</reference>
<proteinExistence type="predicted"/>
<sequence>MMTFNELKRRAKADLSALPAVSFAVTGDNATQLLCTAIRGTAAERGLRAEILESGFDQIEGQLLNPESEILRSGAEFIVLFQSSHKLLEKHACMCPEDRPGLAEERLSFIRGVLAQPGVSGRKLIVFNYPEIDDGVFGSYANKVPECFVRQVRRLNAGLMDLAEENANLFICDLSSIQNKYGRDFLFASNIYATTENVLSLDALPAVASRLLDIVCAVRGMLKKCLILDLDNTLWGGIVGDDGVEGIEIGHGLGTGQIFREIQLWAKKLKDRGILLCVVSKNDEANAKAPFLQHPDMVLRLEDFAVFIANWENKADNIRRLQAVLNISFDSMVFLDDTPFERAMVREHLPAVTVPELPEDPADWLEFLYGLNLFETASFASEDRNRTGQYRAEAGRVSARASFANEDDFLRSLDMTAEVRNFDSYNIPRVAQLSQRSNQFNLRTVRYTEDQIAALAAEPDAWCLAVMLRDRFGDNGLVAAVILKRLDAETCFIDTWIMSCRVLRRGVEDFTLNAVVRTAREAGFTRIMGEYLPTAKNKLVENLFSSLGFSRIPDSDSARYELFIQGFQERKNHIRLAGKNGEKKNDGF</sequence>
<dbReference type="NCBIfam" id="TIGR01686">
    <property type="entry name" value="FkbH"/>
    <property type="match status" value="1"/>
</dbReference>
<dbReference type="AlphaFoldDB" id="A0A9D9EP81"/>
<dbReference type="SUPFAM" id="SSF55729">
    <property type="entry name" value="Acyl-CoA N-acyltransferases (Nat)"/>
    <property type="match status" value="1"/>
</dbReference>
<dbReference type="Gene3D" id="3.40.630.30">
    <property type="match status" value="1"/>
</dbReference>
<feature type="domain" description="BF1531-like N-terminal" evidence="1">
    <location>
        <begin position="24"/>
        <end position="216"/>
    </location>
</feature>
<dbReference type="InterPro" id="IPR010033">
    <property type="entry name" value="HAD_SF_ppase_IIIC"/>
</dbReference>
<dbReference type="SUPFAM" id="SSF56784">
    <property type="entry name" value="HAD-like"/>
    <property type="match status" value="1"/>
</dbReference>
<dbReference type="NCBIfam" id="TIGR01681">
    <property type="entry name" value="HAD-SF-IIIC"/>
    <property type="match status" value="1"/>
</dbReference>
<dbReference type="Proteomes" id="UP000823616">
    <property type="component" value="Unassembled WGS sequence"/>
</dbReference>
<dbReference type="Gene3D" id="3.40.50.1110">
    <property type="entry name" value="SGNH hydrolase"/>
    <property type="match status" value="1"/>
</dbReference>
<evidence type="ECO:0000259" key="1">
    <source>
        <dbReference type="Pfam" id="PF21211"/>
    </source>
</evidence>
<dbReference type="InterPro" id="IPR049369">
    <property type="entry name" value="BF1531-like_N"/>
</dbReference>
<dbReference type="Gene3D" id="3.40.50.1000">
    <property type="entry name" value="HAD superfamily/HAD-like"/>
    <property type="match status" value="1"/>
</dbReference>
<comment type="caution">
    <text evidence="2">The sequence shown here is derived from an EMBL/GenBank/DDBJ whole genome shotgun (WGS) entry which is preliminary data.</text>
</comment>
<evidence type="ECO:0000313" key="3">
    <source>
        <dbReference type="Proteomes" id="UP000823616"/>
    </source>
</evidence>
<name>A0A9D9EP81_9SPIR</name>
<dbReference type="InterPro" id="IPR016181">
    <property type="entry name" value="Acyl_CoA_acyltransferase"/>
</dbReference>
<gene>
    <name evidence="2" type="ORF">IAA96_03750</name>
</gene>
<dbReference type="InterPro" id="IPR023214">
    <property type="entry name" value="HAD_sf"/>
</dbReference>
<dbReference type="InterPro" id="IPR036412">
    <property type="entry name" value="HAD-like_sf"/>
</dbReference>
<dbReference type="InterPro" id="IPR036514">
    <property type="entry name" value="SGNH_hydro_sf"/>
</dbReference>
<protein>
    <submittedName>
        <fullName evidence="2">HAD-IIIC family phosphatase</fullName>
    </submittedName>
</protein>